<evidence type="ECO:0000256" key="6">
    <source>
        <dbReference type="ARBA" id="ARBA00012926"/>
    </source>
</evidence>
<dbReference type="InterPro" id="IPR050926">
    <property type="entry name" value="Aconitase/IPM_isomerase"/>
</dbReference>
<comment type="caution">
    <text evidence="24">The sequence shown here is derived from an EMBL/GenBank/DDBJ whole genome shotgun (WGS) entry which is preliminary data.</text>
</comment>
<dbReference type="InterPro" id="IPR013057">
    <property type="entry name" value="AA_transpt_TM"/>
</dbReference>
<evidence type="ECO:0000256" key="21">
    <source>
        <dbReference type="SAM" id="MobiDB-lite"/>
    </source>
</evidence>
<keyword evidence="18" id="KW-0456">Lyase</keyword>
<keyword evidence="11" id="KW-0067">ATP-binding</keyword>
<keyword evidence="14" id="KW-0408">Iron</keyword>
<evidence type="ECO:0000256" key="16">
    <source>
        <dbReference type="ARBA" id="ARBA00023128"/>
    </source>
</evidence>
<dbReference type="Pfam" id="PF00330">
    <property type="entry name" value="Aconitase"/>
    <property type="match status" value="1"/>
</dbReference>
<dbReference type="GO" id="GO:0003994">
    <property type="term" value="F:aconitate hydratase activity"/>
    <property type="evidence" value="ECO:0007669"/>
    <property type="project" value="UniProtKB-EC"/>
</dbReference>
<comment type="subcellular location">
    <subcellularLocation>
        <location evidence="3">Membrane</location>
    </subcellularLocation>
    <subcellularLocation>
        <location evidence="2">Mitochondrion</location>
    </subcellularLocation>
</comment>
<keyword evidence="10" id="KW-0547">Nucleotide-binding</keyword>
<comment type="similarity">
    <text evidence="5">Belongs to the aconitase/IPM isomerase family.</text>
</comment>
<dbReference type="GO" id="GO:0051539">
    <property type="term" value="F:4 iron, 4 sulfur cluster binding"/>
    <property type="evidence" value="ECO:0007669"/>
    <property type="project" value="InterPro"/>
</dbReference>
<keyword evidence="8 22" id="KW-0812">Transmembrane</keyword>
<dbReference type="InterPro" id="IPR006248">
    <property type="entry name" value="Aconitase_mito-like"/>
</dbReference>
<gene>
    <name evidence="24" type="ORF">N0F65_001844</name>
</gene>
<dbReference type="InterPro" id="IPR036008">
    <property type="entry name" value="Aconitase_4Fe-4S_dom"/>
</dbReference>
<dbReference type="InterPro" id="IPR008271">
    <property type="entry name" value="Ser/Thr_kinase_AS"/>
</dbReference>
<feature type="transmembrane region" description="Helical" evidence="22">
    <location>
        <begin position="1128"/>
        <end position="1151"/>
    </location>
</feature>
<feature type="domain" description="Protein kinase" evidence="23">
    <location>
        <begin position="1419"/>
        <end position="1683"/>
    </location>
</feature>
<dbReference type="InterPro" id="IPR011009">
    <property type="entry name" value="Kinase-like_dom_sf"/>
</dbReference>
<evidence type="ECO:0000256" key="9">
    <source>
        <dbReference type="ARBA" id="ARBA00022723"/>
    </source>
</evidence>
<dbReference type="SUPFAM" id="SSF53732">
    <property type="entry name" value="Aconitase iron-sulfur domain"/>
    <property type="match status" value="1"/>
</dbReference>
<reference evidence="24" key="2">
    <citation type="journal article" date="2023" name="Microbiol Resour">
        <title>Decontamination and Annotation of the Draft Genome Sequence of the Oomycete Lagenidium giganteum ARSEF 373.</title>
        <authorList>
            <person name="Morgan W.R."/>
            <person name="Tartar A."/>
        </authorList>
    </citation>
    <scope>NUCLEOTIDE SEQUENCE</scope>
    <source>
        <strain evidence="24">ARSEF 373</strain>
    </source>
</reference>
<evidence type="ECO:0000256" key="2">
    <source>
        <dbReference type="ARBA" id="ARBA00004173"/>
    </source>
</evidence>
<evidence type="ECO:0000256" key="22">
    <source>
        <dbReference type="SAM" id="Phobius"/>
    </source>
</evidence>
<dbReference type="PANTHER" id="PTHR43160:SF3">
    <property type="entry name" value="ACONITATE HYDRATASE, MITOCHONDRIAL"/>
    <property type="match status" value="1"/>
</dbReference>
<evidence type="ECO:0000256" key="18">
    <source>
        <dbReference type="ARBA" id="ARBA00023239"/>
    </source>
</evidence>
<dbReference type="PROSITE" id="PS00108">
    <property type="entry name" value="PROTEIN_KINASE_ST"/>
    <property type="match status" value="1"/>
</dbReference>
<feature type="compositionally biased region" description="Basic and acidic residues" evidence="21">
    <location>
        <begin position="909"/>
        <end position="925"/>
    </location>
</feature>
<dbReference type="GO" id="GO:0004672">
    <property type="term" value="F:protein kinase activity"/>
    <property type="evidence" value="ECO:0007669"/>
    <property type="project" value="InterPro"/>
</dbReference>
<evidence type="ECO:0000256" key="4">
    <source>
        <dbReference type="ARBA" id="ARBA00004717"/>
    </source>
</evidence>
<dbReference type="CDD" id="cd05117">
    <property type="entry name" value="STKc_CAMK"/>
    <property type="match status" value="1"/>
</dbReference>
<dbReference type="Proteomes" id="UP001146120">
    <property type="component" value="Unassembled WGS sequence"/>
</dbReference>
<keyword evidence="9" id="KW-0479">Metal-binding</keyword>
<evidence type="ECO:0000256" key="1">
    <source>
        <dbReference type="ARBA" id="ARBA00001966"/>
    </source>
</evidence>
<evidence type="ECO:0000256" key="5">
    <source>
        <dbReference type="ARBA" id="ARBA00007185"/>
    </source>
</evidence>
<evidence type="ECO:0000256" key="8">
    <source>
        <dbReference type="ARBA" id="ARBA00022692"/>
    </source>
</evidence>
<dbReference type="Gene3D" id="3.30.499.10">
    <property type="entry name" value="Aconitase, domain 3"/>
    <property type="match status" value="2"/>
</dbReference>
<feature type="transmembrane region" description="Helical" evidence="22">
    <location>
        <begin position="1254"/>
        <end position="1278"/>
    </location>
</feature>
<dbReference type="SUPFAM" id="SSF52016">
    <property type="entry name" value="LeuD/IlvD-like"/>
    <property type="match status" value="1"/>
</dbReference>
<dbReference type="Gene3D" id="3.30.200.20">
    <property type="entry name" value="Phosphorylase Kinase, domain 1"/>
    <property type="match status" value="1"/>
</dbReference>
<evidence type="ECO:0000256" key="13">
    <source>
        <dbReference type="ARBA" id="ARBA00022989"/>
    </source>
</evidence>
<keyword evidence="17 22" id="KW-0472">Membrane</keyword>
<feature type="region of interest" description="Disordered" evidence="21">
    <location>
        <begin position="901"/>
        <end position="929"/>
    </location>
</feature>
<feature type="transmembrane region" description="Helical" evidence="22">
    <location>
        <begin position="1308"/>
        <end position="1328"/>
    </location>
</feature>
<dbReference type="GO" id="GO:0005829">
    <property type="term" value="C:cytosol"/>
    <property type="evidence" value="ECO:0007669"/>
    <property type="project" value="TreeGrafter"/>
</dbReference>
<feature type="transmembrane region" description="Helical" evidence="22">
    <location>
        <begin position="1171"/>
        <end position="1195"/>
    </location>
</feature>
<evidence type="ECO:0000256" key="19">
    <source>
        <dbReference type="ARBA" id="ARBA00023501"/>
    </source>
</evidence>
<feature type="transmembrane region" description="Helical" evidence="22">
    <location>
        <begin position="1058"/>
        <end position="1075"/>
    </location>
</feature>
<dbReference type="InterPro" id="IPR015931">
    <property type="entry name" value="Acnase/IPM_dHydase_lsu_aba_1/3"/>
</dbReference>
<evidence type="ECO:0000313" key="24">
    <source>
        <dbReference type="EMBL" id="DAZ95505.1"/>
    </source>
</evidence>
<feature type="non-terminal residue" evidence="24">
    <location>
        <position position="1"/>
    </location>
</feature>
<evidence type="ECO:0000256" key="20">
    <source>
        <dbReference type="ARBA" id="ARBA00029682"/>
    </source>
</evidence>
<dbReference type="EC" id="4.2.1.3" evidence="6"/>
<keyword evidence="16" id="KW-0496">Mitochondrion</keyword>
<keyword evidence="7" id="KW-0816">Tricarboxylic acid cycle</keyword>
<keyword evidence="15" id="KW-0411">Iron-sulfur</keyword>
<dbReference type="CDD" id="cd01578">
    <property type="entry name" value="AcnA_Mitochon_Swivel"/>
    <property type="match status" value="1"/>
</dbReference>
<evidence type="ECO:0000259" key="23">
    <source>
        <dbReference type="PROSITE" id="PS50011"/>
    </source>
</evidence>
<comment type="pathway">
    <text evidence="4">Carbohydrate metabolism; tricarboxylic acid cycle; isocitrate from oxaloacetate: step 2/2.</text>
</comment>
<dbReference type="FunFam" id="3.20.19.10:FF:000002">
    <property type="entry name" value="Aconitate hydratase, mitochondrial"/>
    <property type="match status" value="1"/>
</dbReference>
<proteinExistence type="inferred from homology"/>
<dbReference type="InterPro" id="IPR018136">
    <property type="entry name" value="Aconitase_4Fe-4S_BS"/>
</dbReference>
<keyword evidence="13 22" id="KW-1133">Transmembrane helix</keyword>
<dbReference type="SMART" id="SM00220">
    <property type="entry name" value="S_TKc"/>
    <property type="match status" value="1"/>
</dbReference>
<dbReference type="CDD" id="cd01584">
    <property type="entry name" value="AcnA_Mitochondrial"/>
    <property type="match status" value="1"/>
</dbReference>
<dbReference type="InterPro" id="IPR000573">
    <property type="entry name" value="AconitaseA/IPMdHydase_ssu_swvl"/>
</dbReference>
<dbReference type="GO" id="GO:0046872">
    <property type="term" value="F:metal ion binding"/>
    <property type="evidence" value="ECO:0007669"/>
    <property type="project" value="UniProtKB-KW"/>
</dbReference>
<reference evidence="24" key="1">
    <citation type="submission" date="2022-11" db="EMBL/GenBank/DDBJ databases">
        <authorList>
            <person name="Morgan W.R."/>
            <person name="Tartar A."/>
        </authorList>
    </citation>
    <scope>NUCLEOTIDE SEQUENCE</scope>
    <source>
        <strain evidence="24">ARSEF 373</strain>
    </source>
</reference>
<dbReference type="EMBL" id="DAKRPA010000201">
    <property type="protein sequence ID" value="DAZ95505.1"/>
    <property type="molecule type" value="Genomic_DNA"/>
</dbReference>
<dbReference type="GO" id="GO:0005739">
    <property type="term" value="C:mitochondrion"/>
    <property type="evidence" value="ECO:0007669"/>
    <property type="project" value="UniProtKB-SubCell"/>
</dbReference>
<dbReference type="InterPro" id="IPR015932">
    <property type="entry name" value="Aconitase_dom2"/>
</dbReference>
<dbReference type="Gene3D" id="3.20.19.10">
    <property type="entry name" value="Aconitase, domain 4"/>
    <property type="match status" value="1"/>
</dbReference>
<evidence type="ECO:0000256" key="3">
    <source>
        <dbReference type="ARBA" id="ARBA00004370"/>
    </source>
</evidence>
<evidence type="ECO:0000256" key="11">
    <source>
        <dbReference type="ARBA" id="ARBA00022840"/>
    </source>
</evidence>
<dbReference type="PANTHER" id="PTHR43160">
    <property type="entry name" value="ACONITATE HYDRATASE B"/>
    <property type="match status" value="1"/>
</dbReference>
<feature type="transmembrane region" description="Helical" evidence="22">
    <location>
        <begin position="1095"/>
        <end position="1116"/>
    </location>
</feature>
<dbReference type="Pfam" id="PF01490">
    <property type="entry name" value="Aa_trans"/>
    <property type="match status" value="2"/>
</dbReference>
<comment type="catalytic activity">
    <reaction evidence="19">
        <text>citrate = D-threo-isocitrate</text>
        <dbReference type="Rhea" id="RHEA:10336"/>
        <dbReference type="ChEBI" id="CHEBI:15562"/>
        <dbReference type="ChEBI" id="CHEBI:16947"/>
        <dbReference type="EC" id="4.2.1.3"/>
    </reaction>
</comment>
<evidence type="ECO:0000256" key="7">
    <source>
        <dbReference type="ARBA" id="ARBA00022532"/>
    </source>
</evidence>
<comment type="cofactor">
    <cofactor evidence="1">
        <name>[4Fe-4S] cluster</name>
        <dbReference type="ChEBI" id="CHEBI:49883"/>
    </cofactor>
</comment>
<dbReference type="Gene3D" id="3.40.1060.10">
    <property type="entry name" value="Aconitase, Domain 2"/>
    <property type="match status" value="1"/>
</dbReference>
<dbReference type="NCBIfam" id="NF005558">
    <property type="entry name" value="PRK07229.1"/>
    <property type="match status" value="1"/>
</dbReference>
<evidence type="ECO:0000313" key="25">
    <source>
        <dbReference type="Proteomes" id="UP001146120"/>
    </source>
</evidence>
<keyword evidence="12" id="KW-0809">Transit peptide</keyword>
<dbReference type="FunFam" id="1.10.510.10:FF:000571">
    <property type="entry name" value="Maternal embryonic leucine zipper kinase"/>
    <property type="match status" value="1"/>
</dbReference>
<dbReference type="InterPro" id="IPR001030">
    <property type="entry name" value="Acoase/IPM_deHydtase_lsu_aba"/>
</dbReference>
<dbReference type="NCBIfam" id="TIGR01340">
    <property type="entry name" value="aconitase_mito"/>
    <property type="match status" value="1"/>
</dbReference>
<dbReference type="Pfam" id="PF00694">
    <property type="entry name" value="Aconitase_C"/>
    <property type="match status" value="1"/>
</dbReference>
<dbReference type="SUPFAM" id="SSF56112">
    <property type="entry name" value="Protein kinase-like (PK-like)"/>
    <property type="match status" value="1"/>
</dbReference>
<name>A0AAV2YN38_9STRA</name>
<dbReference type="PRINTS" id="PR00415">
    <property type="entry name" value="ACONITASE"/>
</dbReference>
<dbReference type="Pfam" id="PF00069">
    <property type="entry name" value="Pkinase"/>
    <property type="match status" value="1"/>
</dbReference>
<evidence type="ECO:0000256" key="15">
    <source>
        <dbReference type="ARBA" id="ARBA00023014"/>
    </source>
</evidence>
<dbReference type="FunFam" id="3.40.1060.10:FF:000001">
    <property type="entry name" value="Aconitate hydratase, mitochondrial"/>
    <property type="match status" value="1"/>
</dbReference>
<feature type="transmembrane region" description="Helical" evidence="22">
    <location>
        <begin position="1232"/>
        <end position="1248"/>
    </location>
</feature>
<dbReference type="InterPro" id="IPR000719">
    <property type="entry name" value="Prot_kinase_dom"/>
</dbReference>
<dbReference type="GO" id="GO:0006099">
    <property type="term" value="P:tricarboxylic acid cycle"/>
    <property type="evidence" value="ECO:0007669"/>
    <property type="project" value="UniProtKB-KW"/>
</dbReference>
<protein>
    <recommendedName>
        <fullName evidence="6">aconitate hydratase</fullName>
        <ecNumber evidence="6">4.2.1.3</ecNumber>
    </recommendedName>
    <alternativeName>
        <fullName evidence="20">Citrate hydro-lyase</fullName>
    </alternativeName>
</protein>
<dbReference type="FunFam" id="3.30.499.10:FF:000004">
    <property type="entry name" value="Aconitate hydratase, mitochondrial"/>
    <property type="match status" value="1"/>
</dbReference>
<evidence type="ECO:0000256" key="12">
    <source>
        <dbReference type="ARBA" id="ARBA00022946"/>
    </source>
</evidence>
<evidence type="ECO:0000256" key="10">
    <source>
        <dbReference type="ARBA" id="ARBA00022741"/>
    </source>
</evidence>
<accession>A0AAV2YN38</accession>
<evidence type="ECO:0000256" key="14">
    <source>
        <dbReference type="ARBA" id="ARBA00023004"/>
    </source>
</evidence>
<dbReference type="Gene3D" id="1.10.510.10">
    <property type="entry name" value="Transferase(Phosphotransferase) domain 1"/>
    <property type="match status" value="1"/>
</dbReference>
<dbReference type="InterPro" id="IPR015928">
    <property type="entry name" value="Aconitase/3IPM_dehydase_swvl"/>
</dbReference>
<evidence type="ECO:0000256" key="17">
    <source>
        <dbReference type="ARBA" id="ARBA00023136"/>
    </source>
</evidence>
<dbReference type="GO" id="GO:0016020">
    <property type="term" value="C:membrane"/>
    <property type="evidence" value="ECO:0007669"/>
    <property type="project" value="UniProtKB-SubCell"/>
</dbReference>
<feature type="transmembrane region" description="Helical" evidence="22">
    <location>
        <begin position="1026"/>
        <end position="1046"/>
    </location>
</feature>
<dbReference type="PROSITE" id="PS50011">
    <property type="entry name" value="PROTEIN_KINASE_DOM"/>
    <property type="match status" value="1"/>
</dbReference>
<dbReference type="FunFam" id="3.30.499.10:FF:000003">
    <property type="entry name" value="Aconitate hydratase, mitochondrial"/>
    <property type="match status" value="1"/>
</dbReference>
<feature type="transmembrane region" description="Helical" evidence="22">
    <location>
        <begin position="974"/>
        <end position="994"/>
    </location>
</feature>
<keyword evidence="25" id="KW-1185">Reference proteome</keyword>
<dbReference type="PROSITE" id="PS00450">
    <property type="entry name" value="ACONITASE_1"/>
    <property type="match status" value="1"/>
</dbReference>
<organism evidence="24 25">
    <name type="scientific">Lagenidium giganteum</name>
    <dbReference type="NCBI Taxonomy" id="4803"/>
    <lineage>
        <taxon>Eukaryota</taxon>
        <taxon>Sar</taxon>
        <taxon>Stramenopiles</taxon>
        <taxon>Oomycota</taxon>
        <taxon>Peronosporomycetes</taxon>
        <taxon>Pythiales</taxon>
        <taxon>Pythiaceae</taxon>
    </lineage>
</organism>
<dbReference type="GO" id="GO:0005524">
    <property type="term" value="F:ATP binding"/>
    <property type="evidence" value="ECO:0007669"/>
    <property type="project" value="UniProtKB-KW"/>
</dbReference>
<sequence>LRANRSVGEGSTMYAAAISTRAARQQLRSKALKASLSSKAGTPLSVLDPAGSPTIDQTYEKMEKNLHTVRKNSGKPLTLAEKIIYGHLDDANTKAVRGETYLKLRPDRVAMQDATAQMAVLQFISSGLPKTAVPTTIHCDHLITAEKGSKFDLNTANSVNKEVYEFLSSAGAKFGMGFWKPGSGIIHQIVLENYAFPGGLMIGTDSHTPNAGGLGMCAVGVGGADAVDVMAGMAWELKAPKVIGVKLTGKLSGWTSPKDVILKVADILTVKGGTGAIVEYFGPGVESISCTGMGTICNMGAEIGATCSTFPYTERMADYLRATNRSGIASAADSFRANLRADEGAHYDQIIEINLDTLKPLVNGPFTPDLANEAGEQLKAASEKNGWPTKLSAGLIGSCTNSSYEDMTRCAELIKQAASHGLKFKVPYYVTPGSEQVRATIERDGVLATFEEAGGVALANACGPCIGQWNRSDLKMGEKNSIFTSYNRNFAKRNDGNPATHAFVTSPEMVTVCSIAGTTTFNPATDSIKLPNGKEFKFEAPFGKELPPRGFDAGEETFQAPPADSTGLKVNVDPKSERLALLSAFDAWHGKDLEDMPVLIKAKGKCTTDHISMAGPWLKYRGHLDNISNNLLIGAENAETGETNSVQNQFTGKFDKVPAVARQYKADGISWVVVGDENYGEGSSREHAALEPRHLGGRAVIVKSFARIHETNLKKQGMLPLTFANPADYDRITGNDKISILGLNNFQPGQPLQVRVTPKNGASFEITVNHTFNEEQIEWFKHGSALNLMKKKNAAHQERPTSKHVNQGTHGTTIMAGGPATTGSYSALTGFVFIFNLIVGAGALTIPHAFAQVGLIYGTLVLAILATTSYVTATFMVEAIAGVNALRKREREMELVTITQNAKAGKSPKSADEENEHSQGGEHEFMPLMVPNEDDDKLEKQLRSKTPDLVFDFDLSRKMELAQMAHMLFGRKGILAFYTTVVVYLYGDLAIYAVAVPKSLRELVCPRPSPNLQVWDCGDNLNSSELYRLFVIVFALVLGPFAFGNVQKTRTLQFITTVVRHASFALMILLALVGIARGEGRATSEVLAYEKPTNIATFFGVCIYSFMCHHSIPGLVAPIINKAKVGGVIAAAFLAVFAVYIVLCFSATFRFHPEEIDDVYTLNFKQYSIRAVAYFLSLFPVCTLSANFPVICITLRENLRTLFTTHGDAAPMSPTPTTESPGGVSGFVARNAYALLAIVPPVVVALFTEDVSMLVGFTGAYAGLGIQWIVPTCLVYCLRRKLETERSRVGARLKSKPQNPFASPFSHVCWLYLTLKMSLVSVVLITWAHKEAAWKRSVTPRPAWTRRSTASLGSTFGLLLPSAVPCSLSGRGQVASSPSPMAAHFQAPPLSAFFRKDEDILVTQGLTDVHGIAMFHSLYDVGELIGRGAVSMVYLCRRKSTQQIFAVKVINKALCVKKNSLRDEITVLLRVKHRNIISLEEVYESDNELLLVMERVTGGELFDRIVQVGVYSERQAAEILGNVLQALQYLHSLNILHRDIKPENILLASHGSGEIKISDFGIAKILDPDGDEGGSCRGRAYTSCGTDYYVAPEVLNGEGYDSKIDLWSLGVVAYIMLCGFPPFVEDETGMDSVYRKIQAGALEFPHPYWTNVSDAAKDLIRNLLNVVPSERYSAAAALEHPWIKGHSTAYNDEPLSSAILEMKRFNQKRRFN</sequence>